<keyword evidence="3" id="KW-1003">Cell membrane</keyword>
<feature type="transmembrane region" description="Helical" evidence="8">
    <location>
        <begin position="302"/>
        <end position="327"/>
    </location>
</feature>
<dbReference type="SUPFAM" id="SSF50182">
    <property type="entry name" value="Sm-like ribonucleoproteins"/>
    <property type="match status" value="1"/>
</dbReference>
<dbReference type="PANTHER" id="PTHR30460">
    <property type="entry name" value="MODERATE CONDUCTANCE MECHANOSENSITIVE CHANNEL YBIO"/>
    <property type="match status" value="1"/>
</dbReference>
<feature type="compositionally biased region" description="Polar residues" evidence="7">
    <location>
        <begin position="184"/>
        <end position="193"/>
    </location>
</feature>
<comment type="subcellular location">
    <subcellularLocation>
        <location evidence="1">Cell membrane</location>
        <topology evidence="1">Multi-pass membrane protein</topology>
    </subcellularLocation>
</comment>
<comment type="similarity">
    <text evidence="2">Belongs to the MscS (TC 1.A.23) family.</text>
</comment>
<feature type="region of interest" description="Disordered" evidence="7">
    <location>
        <begin position="178"/>
        <end position="204"/>
    </location>
</feature>
<keyword evidence="6 8" id="KW-0472">Membrane</keyword>
<feature type="transmembrane region" description="Helical" evidence="8">
    <location>
        <begin position="410"/>
        <end position="432"/>
    </location>
</feature>
<dbReference type="Pfam" id="PF21088">
    <property type="entry name" value="MS_channel_1st"/>
    <property type="match status" value="1"/>
</dbReference>
<evidence type="ECO:0000313" key="13">
    <source>
        <dbReference type="EMBL" id="GBQ07209.1"/>
    </source>
</evidence>
<feature type="chain" id="PRO_5046381596" evidence="9">
    <location>
        <begin position="20"/>
        <end position="789"/>
    </location>
</feature>
<name>A0ABQ0NZU8_9PROT</name>
<keyword evidence="5 8" id="KW-1133">Transmembrane helix</keyword>
<dbReference type="Pfam" id="PF25392">
    <property type="entry name" value="MS_channel_TM1"/>
    <property type="match status" value="1"/>
</dbReference>
<organism evidence="13 14">
    <name type="scientific">Saccharibacter floricola DSM 15669</name>
    <dbReference type="NCBI Taxonomy" id="1123227"/>
    <lineage>
        <taxon>Bacteria</taxon>
        <taxon>Pseudomonadati</taxon>
        <taxon>Pseudomonadota</taxon>
        <taxon>Alphaproteobacteria</taxon>
        <taxon>Acetobacterales</taxon>
        <taxon>Acetobacteraceae</taxon>
        <taxon>Saccharibacter</taxon>
    </lineage>
</organism>
<evidence type="ECO:0000256" key="9">
    <source>
        <dbReference type="SAM" id="SignalP"/>
    </source>
</evidence>
<gene>
    <name evidence="13" type="ORF">AA15669_1280</name>
</gene>
<dbReference type="Gene3D" id="2.30.30.60">
    <property type="match status" value="1"/>
</dbReference>
<feature type="transmembrane region" description="Helical" evidence="8">
    <location>
        <begin position="371"/>
        <end position="390"/>
    </location>
</feature>
<dbReference type="InterPro" id="IPR023408">
    <property type="entry name" value="MscS_beta-dom_sf"/>
</dbReference>
<feature type="transmembrane region" description="Helical" evidence="8">
    <location>
        <begin position="500"/>
        <end position="526"/>
    </location>
</feature>
<feature type="compositionally biased region" description="Polar residues" evidence="7">
    <location>
        <begin position="763"/>
        <end position="775"/>
    </location>
</feature>
<feature type="domain" description="Moderate conductance mechanosensitive channel YbiO-like transmembrane helix 1" evidence="12">
    <location>
        <begin position="413"/>
        <end position="489"/>
    </location>
</feature>
<reference evidence="13" key="1">
    <citation type="submission" date="2013-04" db="EMBL/GenBank/DDBJ databases">
        <title>The genome sequencing project of 58 acetic acid bacteria.</title>
        <authorList>
            <person name="Okamoto-Kainuma A."/>
            <person name="Ishikawa M."/>
            <person name="Umino S."/>
            <person name="Koizumi Y."/>
            <person name="Shiwa Y."/>
            <person name="Yoshikawa H."/>
            <person name="Matsutani M."/>
            <person name="Matsushita K."/>
        </authorList>
    </citation>
    <scope>NUCLEOTIDE SEQUENCE</scope>
    <source>
        <strain evidence="13">DSM 15669</strain>
    </source>
</reference>
<dbReference type="SUPFAM" id="SSF82689">
    <property type="entry name" value="Mechanosensitive channel protein MscS (YggB), C-terminal domain"/>
    <property type="match status" value="1"/>
</dbReference>
<dbReference type="SUPFAM" id="SSF82861">
    <property type="entry name" value="Mechanosensitive channel protein MscS (YggB), transmembrane region"/>
    <property type="match status" value="1"/>
</dbReference>
<keyword evidence="9" id="KW-0732">Signal</keyword>
<feature type="region of interest" description="Disordered" evidence="7">
    <location>
        <begin position="763"/>
        <end position="789"/>
    </location>
</feature>
<comment type="caution">
    <text evidence="13">The sequence shown here is derived from an EMBL/GenBank/DDBJ whole genome shotgun (WGS) entry which is preliminary data.</text>
</comment>
<feature type="domain" description="Mechanosensitive ion channel transmembrane helices 2/3" evidence="11">
    <location>
        <begin position="557"/>
        <end position="594"/>
    </location>
</feature>
<evidence type="ECO:0000256" key="6">
    <source>
        <dbReference type="ARBA" id="ARBA00023136"/>
    </source>
</evidence>
<evidence type="ECO:0000259" key="12">
    <source>
        <dbReference type="Pfam" id="PF25392"/>
    </source>
</evidence>
<feature type="transmembrane region" description="Helical" evidence="8">
    <location>
        <begin position="227"/>
        <end position="250"/>
    </location>
</feature>
<protein>
    <submittedName>
        <fullName evidence="13">Mechanosensitive ion channel MscS</fullName>
    </submittedName>
</protein>
<keyword evidence="4 8" id="KW-0812">Transmembrane</keyword>
<dbReference type="InterPro" id="IPR010920">
    <property type="entry name" value="LSM_dom_sf"/>
</dbReference>
<proteinExistence type="inferred from homology"/>
<feature type="domain" description="Mechanosensitive ion channel MscS" evidence="10">
    <location>
        <begin position="596"/>
        <end position="658"/>
    </location>
</feature>
<dbReference type="InterPro" id="IPR057485">
    <property type="entry name" value="YbiO-like_TM1"/>
</dbReference>
<accession>A0ABQ0NZU8</accession>
<dbReference type="Gene3D" id="3.30.70.100">
    <property type="match status" value="1"/>
</dbReference>
<dbReference type="InterPro" id="IPR011066">
    <property type="entry name" value="MscS_channel_C_sf"/>
</dbReference>
<evidence type="ECO:0000256" key="4">
    <source>
        <dbReference type="ARBA" id="ARBA00022692"/>
    </source>
</evidence>
<feature type="signal peptide" evidence="9">
    <location>
        <begin position="1"/>
        <end position="19"/>
    </location>
</feature>
<dbReference type="InterPro" id="IPR045276">
    <property type="entry name" value="YbiO_bact"/>
</dbReference>
<evidence type="ECO:0000259" key="11">
    <source>
        <dbReference type="Pfam" id="PF21088"/>
    </source>
</evidence>
<dbReference type="InterPro" id="IPR006685">
    <property type="entry name" value="MscS_channel_2nd"/>
</dbReference>
<feature type="transmembrane region" description="Helical" evidence="8">
    <location>
        <begin position="333"/>
        <end position="351"/>
    </location>
</feature>
<evidence type="ECO:0000256" key="3">
    <source>
        <dbReference type="ARBA" id="ARBA00022475"/>
    </source>
</evidence>
<dbReference type="PANTHER" id="PTHR30460:SF0">
    <property type="entry name" value="MODERATE CONDUCTANCE MECHANOSENSITIVE CHANNEL YBIO"/>
    <property type="match status" value="1"/>
</dbReference>
<feature type="transmembrane region" description="Helical" evidence="8">
    <location>
        <begin position="466"/>
        <end position="488"/>
    </location>
</feature>
<evidence type="ECO:0000256" key="7">
    <source>
        <dbReference type="SAM" id="MobiDB-lite"/>
    </source>
</evidence>
<evidence type="ECO:0000313" key="14">
    <source>
        <dbReference type="Proteomes" id="UP001062901"/>
    </source>
</evidence>
<dbReference type="InterPro" id="IPR049142">
    <property type="entry name" value="MS_channel_1st"/>
</dbReference>
<dbReference type="Pfam" id="PF00924">
    <property type="entry name" value="MS_channel_2nd"/>
    <property type="match status" value="1"/>
</dbReference>
<evidence type="ECO:0000256" key="8">
    <source>
        <dbReference type="SAM" id="Phobius"/>
    </source>
</evidence>
<dbReference type="Gene3D" id="1.10.287.1260">
    <property type="match status" value="1"/>
</dbReference>
<keyword evidence="14" id="KW-1185">Reference proteome</keyword>
<feature type="transmembrane region" description="Helical" evidence="8">
    <location>
        <begin position="575"/>
        <end position="597"/>
    </location>
</feature>
<evidence type="ECO:0000256" key="2">
    <source>
        <dbReference type="ARBA" id="ARBA00008017"/>
    </source>
</evidence>
<dbReference type="Proteomes" id="UP001062901">
    <property type="component" value="Unassembled WGS sequence"/>
</dbReference>
<feature type="transmembrane region" description="Helical" evidence="8">
    <location>
        <begin position="547"/>
        <end position="569"/>
    </location>
</feature>
<evidence type="ECO:0000259" key="10">
    <source>
        <dbReference type="Pfam" id="PF00924"/>
    </source>
</evidence>
<evidence type="ECO:0000256" key="5">
    <source>
        <dbReference type="ARBA" id="ARBA00022989"/>
    </source>
</evidence>
<evidence type="ECO:0000256" key="1">
    <source>
        <dbReference type="ARBA" id="ARBA00004651"/>
    </source>
</evidence>
<dbReference type="EMBL" id="BAQD01000021">
    <property type="protein sequence ID" value="GBQ07209.1"/>
    <property type="molecule type" value="Genomic_DNA"/>
</dbReference>
<dbReference type="InterPro" id="IPR011014">
    <property type="entry name" value="MscS_channel_TM-2"/>
</dbReference>
<feature type="compositionally biased region" description="Basic and acidic residues" evidence="7">
    <location>
        <begin position="195"/>
        <end position="204"/>
    </location>
</feature>
<sequence length="789" mass="87215">MLVALVSALTALGLSSAQASSPAPAAAQPTLNTPLSRDEAQRLLSVLNNPQERDQFARTLSLMARAAPPASTPASSPSSTPTLDKSLLPDLHSGFNSLRNQVWGDIGHFFSLFNDVRYVGIEAHKQLSAPSVRAAIISTLTKTALIFIIGLALEYGTSVLLRRPVHYLTSQAFRRDTLKRSDTSPDPSASATGEDNEKTEELRAADQRRQAETLRFLARIPYACGFFGLKIAPIAVFYLLSLGAFVLIPWDQTGGDVFMNIVNIYAVTRCLYLCGETILAPHASTIRLLPVMDITARLLTRWWKYLIIPLAIIVMLTCLGDNRFIILPRGADALIRIIVFIEHLLIAVFIWRVRHIVSRFLTPNRTTAHTVSFWSVLGAIARLWWIPALLLDVSLWTVWAAQLPGGYHWIIRATLATIATLVLFRIVAIMVYGAQNTLFRLKPSLVQRFPDLQKRADRYYPMTRRLLTAMLIAITTVTIANIWGLPSYGFFLYNPLGNHIFVTLLILLTAAISAVLIWEGINLFLLQQLAHFEQNGMLSRATRLKTVLPIIRTVMLALIIIIVTVTTLSQMGINVTPLLTGAGIMGAAIAFGSQSLVKDFITGFFMLVEDAIQVGDWVTTSGVSGTVENLSIRTVRIRDTNGDLHIIPFSSVNSITNTARGYNKIVIKQQLALSEDFARVVALMADVVTEMRQDDTFGPMILSDYTDLGVDDSGGSGAVLVGSILTQPMMKWKVKREFNRRISNRFASENINFYTGTSYITTPPNTPFHTVQDGTQPRIEPPSQHSPQS</sequence>